<dbReference type="InterPro" id="IPR036833">
    <property type="entry name" value="BetaGal_dom3_sf"/>
</dbReference>
<dbReference type="Pfam" id="PF01301">
    <property type="entry name" value="Glyco_hydro_35"/>
    <property type="match status" value="1"/>
</dbReference>
<dbReference type="EMBL" id="KN880673">
    <property type="protein sequence ID" value="KIY63787.1"/>
    <property type="molecule type" value="Genomic_DNA"/>
</dbReference>
<dbReference type="SUPFAM" id="SSF117100">
    <property type="entry name" value="Beta-galactosidase LacA, domain 3"/>
    <property type="match status" value="1"/>
</dbReference>
<comment type="catalytic activity">
    <reaction evidence="1">
        <text>Hydrolysis of terminal non-reducing beta-D-galactose residues in beta-D-galactosides.</text>
        <dbReference type="EC" id="3.2.1.23"/>
    </reaction>
</comment>
<dbReference type="Pfam" id="PF13363">
    <property type="entry name" value="BetaGal_dom3"/>
    <property type="match status" value="1"/>
</dbReference>
<dbReference type="Gene3D" id="2.102.20.10">
    <property type="entry name" value="Beta-galactosidase, domain 2"/>
    <property type="match status" value="1"/>
</dbReference>
<dbReference type="FunFam" id="3.20.20.80:FF:000040">
    <property type="entry name" value="Beta-galactosidase A"/>
    <property type="match status" value="1"/>
</dbReference>
<evidence type="ECO:0000313" key="12">
    <source>
        <dbReference type="Proteomes" id="UP000054007"/>
    </source>
</evidence>
<keyword evidence="4 9" id="KW-0732">Signal</keyword>
<evidence type="ECO:0000256" key="3">
    <source>
        <dbReference type="ARBA" id="ARBA00012756"/>
    </source>
</evidence>
<dbReference type="SMART" id="SM01029">
    <property type="entry name" value="BetaGal_dom2"/>
    <property type="match status" value="1"/>
</dbReference>
<dbReference type="InterPro" id="IPR018954">
    <property type="entry name" value="Betagal_dom2"/>
</dbReference>
<dbReference type="GO" id="GO:0004565">
    <property type="term" value="F:beta-galactosidase activity"/>
    <property type="evidence" value="ECO:0007669"/>
    <property type="project" value="UniProtKB-EC"/>
</dbReference>
<gene>
    <name evidence="11" type="ORF">CYLTODRAFT_402703</name>
</gene>
<evidence type="ECO:0000256" key="7">
    <source>
        <dbReference type="ARBA" id="ARBA00023295"/>
    </source>
</evidence>
<keyword evidence="12" id="KW-1185">Reference proteome</keyword>
<dbReference type="Gene3D" id="3.20.20.80">
    <property type="entry name" value="Glycosidases"/>
    <property type="match status" value="1"/>
</dbReference>
<dbReference type="OrthoDB" id="1657402at2759"/>
<dbReference type="InterPro" id="IPR025972">
    <property type="entry name" value="BetaGal_dom3"/>
</dbReference>
<reference evidence="11 12" key="1">
    <citation type="journal article" date="2015" name="Fungal Genet. Biol.">
        <title>Evolution of novel wood decay mechanisms in Agaricales revealed by the genome sequences of Fistulina hepatica and Cylindrobasidium torrendii.</title>
        <authorList>
            <person name="Floudas D."/>
            <person name="Held B.W."/>
            <person name="Riley R."/>
            <person name="Nagy L.G."/>
            <person name="Koehler G."/>
            <person name="Ransdell A.S."/>
            <person name="Younus H."/>
            <person name="Chow J."/>
            <person name="Chiniquy J."/>
            <person name="Lipzen A."/>
            <person name="Tritt A."/>
            <person name="Sun H."/>
            <person name="Haridas S."/>
            <person name="LaButti K."/>
            <person name="Ohm R.A."/>
            <person name="Kues U."/>
            <person name="Blanchette R.A."/>
            <person name="Grigoriev I.V."/>
            <person name="Minto R.E."/>
            <person name="Hibbett D.S."/>
        </authorList>
    </citation>
    <scope>NUCLEOTIDE SEQUENCE [LARGE SCALE GENOMIC DNA]</scope>
    <source>
        <strain evidence="11 12">FP15055 ss-10</strain>
    </source>
</reference>
<evidence type="ECO:0000256" key="1">
    <source>
        <dbReference type="ARBA" id="ARBA00001412"/>
    </source>
</evidence>
<evidence type="ECO:0000256" key="5">
    <source>
        <dbReference type="ARBA" id="ARBA00022801"/>
    </source>
</evidence>
<dbReference type="AlphaFoldDB" id="A0A0D7AZZ9"/>
<sequence length="997" mass="109000">MKLLARLSPLALGLTTAVHAFSFDLDVLGRAPSYTDLVSFDNYSLSLLGQRLFLHSGEFHTYRLPVPDLWPDILQKVKAAGFNSLSIYTHMGSINPAPGVIDFDGYRALKPLYEAAKEAGIWLVMRPGPYINAEISAGGLAHWLTSEVAGTLRTNATDFHDSWVPYIQGFIDETAPYQITEGGPVIAVQIDNEYSQKLGAEFFQELIDYYHASDIVVPLTYNDPGQNKNFINGTGAVDLYGIDYYPQLFDCSNPYDWKPLRSNYLQYHLEANPSQPHYSPEFQGGAFDAWGPTAPGYDSCATLTGPDFMDVFYKHMWASNAKLMSYYMIYGGTSWGAMPFPGVYTSYDYGATISENRVLRNKYGELKRQGFFIRSSPDFYKTQWLGDTLNGLKVGAPEDTFVTHLLNPDTQAGFYILRHNDSASRDNVDVPITIQTSAGPIDTSIVLDGRQSKIILADYKFGASSSILYSTAQVYFAGVIDDRDVILLYGDEGQDVEFAIDLVGENNAEVPEGVSITEGNTTVVSVSTTTGLLTIHDSDAQLVLFADTETATGFFAPTIPDATADFGNFWSYGTNNTVLVGGGPYLVRTASIDGETLVLTGDLNTSTTATIIAPASVQAVKWNGVDLEVSASNVSSKGALQAALPFAGLSEQISLPTLGGWKYRDSLPEITTGYDDSAWTIANKTQTNIPQKPLYGDGRVLYGCDYGFCENIVLWRGHFNSTGEQKSVNLSINGGQAYAATVWLNDVFLNTSYGNSTNNRNPIEERDLVFNFPEGALVDGDNVITVVQDNMGLNETNGGNPNSSKGPRGIRGFQLDSGNFSDWKVQGKVGGYTDFPDKKRGVMNEGGLFGERAGWHLPGYDTSEWEERDLSQGLAEGKAGVGFFVTTFDLDIPEGVDAPISLTFEEELGAAYRVYLFVNGWMMGKRVANLGPQYKFPVHEGILDYHGTNTVAVALWAMEDEEVSPTLALTLDAVFEGGVGEITIDNPQWEATGREVE</sequence>
<evidence type="ECO:0000256" key="6">
    <source>
        <dbReference type="ARBA" id="ARBA00023180"/>
    </source>
</evidence>
<feature type="chain" id="PRO_5002316912" description="beta-galactosidase" evidence="9">
    <location>
        <begin position="21"/>
        <end position="997"/>
    </location>
</feature>
<keyword evidence="6" id="KW-0325">Glycoprotein</keyword>
<dbReference type="InterPro" id="IPR001944">
    <property type="entry name" value="Glycoside_Hdrlase_35"/>
</dbReference>
<dbReference type="GO" id="GO:0005975">
    <property type="term" value="P:carbohydrate metabolic process"/>
    <property type="evidence" value="ECO:0007669"/>
    <property type="project" value="InterPro"/>
</dbReference>
<dbReference type="PRINTS" id="PR00742">
    <property type="entry name" value="GLHYDRLASE35"/>
</dbReference>
<dbReference type="InterPro" id="IPR037110">
    <property type="entry name" value="Betagal_dom2_sf"/>
</dbReference>
<dbReference type="InterPro" id="IPR025300">
    <property type="entry name" value="BetaGal_jelly_roll_dom"/>
</dbReference>
<feature type="signal peptide" evidence="9">
    <location>
        <begin position="1"/>
        <end position="20"/>
    </location>
</feature>
<organism evidence="11 12">
    <name type="scientific">Cylindrobasidium torrendii FP15055 ss-10</name>
    <dbReference type="NCBI Taxonomy" id="1314674"/>
    <lineage>
        <taxon>Eukaryota</taxon>
        <taxon>Fungi</taxon>
        <taxon>Dikarya</taxon>
        <taxon>Basidiomycota</taxon>
        <taxon>Agaricomycotina</taxon>
        <taxon>Agaricomycetes</taxon>
        <taxon>Agaricomycetidae</taxon>
        <taxon>Agaricales</taxon>
        <taxon>Marasmiineae</taxon>
        <taxon>Physalacriaceae</taxon>
        <taxon>Cylindrobasidium</taxon>
    </lineage>
</organism>
<proteinExistence type="inferred from homology"/>
<dbReference type="STRING" id="1314674.A0A0D7AZZ9"/>
<dbReference type="Gene3D" id="2.60.390.10">
    <property type="entry name" value="Beta-galactosidase, domain 3"/>
    <property type="match status" value="1"/>
</dbReference>
<dbReference type="Pfam" id="PF13364">
    <property type="entry name" value="BetaGal_ABD2"/>
    <property type="match status" value="2"/>
</dbReference>
<dbReference type="EC" id="3.2.1.23" evidence="3"/>
<keyword evidence="7" id="KW-0326">Glycosidase</keyword>
<dbReference type="InterPro" id="IPR008979">
    <property type="entry name" value="Galactose-bd-like_sf"/>
</dbReference>
<keyword evidence="5 11" id="KW-0378">Hydrolase</keyword>
<evidence type="ECO:0000256" key="2">
    <source>
        <dbReference type="ARBA" id="ARBA00009809"/>
    </source>
</evidence>
<name>A0A0D7AZZ9_9AGAR</name>
<evidence type="ECO:0000313" key="11">
    <source>
        <dbReference type="EMBL" id="KIY63787.1"/>
    </source>
</evidence>
<dbReference type="SUPFAM" id="SSF49785">
    <property type="entry name" value="Galactose-binding domain-like"/>
    <property type="match status" value="2"/>
</dbReference>
<feature type="domain" description="Beta-galactosidase" evidence="10">
    <location>
        <begin position="378"/>
        <end position="554"/>
    </location>
</feature>
<dbReference type="Proteomes" id="UP000054007">
    <property type="component" value="Unassembled WGS sequence"/>
</dbReference>
<accession>A0A0D7AZZ9</accession>
<dbReference type="PANTHER" id="PTHR23421">
    <property type="entry name" value="BETA-GALACTOSIDASE RELATED"/>
    <property type="match status" value="1"/>
</dbReference>
<dbReference type="Pfam" id="PF10435">
    <property type="entry name" value="BetaGal_dom2"/>
    <property type="match status" value="1"/>
</dbReference>
<dbReference type="SUPFAM" id="SSF51011">
    <property type="entry name" value="Glycosyl hydrolase domain"/>
    <property type="match status" value="1"/>
</dbReference>
<dbReference type="SUPFAM" id="SSF51445">
    <property type="entry name" value="(Trans)glycosidases"/>
    <property type="match status" value="1"/>
</dbReference>
<evidence type="ECO:0000256" key="4">
    <source>
        <dbReference type="ARBA" id="ARBA00022729"/>
    </source>
</evidence>
<evidence type="ECO:0000256" key="8">
    <source>
        <dbReference type="RuleBase" id="RU003679"/>
    </source>
</evidence>
<dbReference type="InterPro" id="IPR017853">
    <property type="entry name" value="GH"/>
</dbReference>
<evidence type="ECO:0000256" key="9">
    <source>
        <dbReference type="SAM" id="SignalP"/>
    </source>
</evidence>
<protein>
    <recommendedName>
        <fullName evidence="3">beta-galactosidase</fullName>
        <ecNumber evidence="3">3.2.1.23</ecNumber>
    </recommendedName>
</protein>
<comment type="similarity">
    <text evidence="2 8">Belongs to the glycosyl hydrolase 35 family.</text>
</comment>
<evidence type="ECO:0000259" key="10">
    <source>
        <dbReference type="SMART" id="SM01029"/>
    </source>
</evidence>
<dbReference type="InterPro" id="IPR031330">
    <property type="entry name" value="Gly_Hdrlase_35_cat"/>
</dbReference>
<dbReference type="Gene3D" id="2.60.120.260">
    <property type="entry name" value="Galactose-binding domain-like"/>
    <property type="match status" value="2"/>
</dbReference>